<feature type="domain" description="Helicase C-terminal" evidence="13">
    <location>
        <begin position="241"/>
        <end position="390"/>
    </location>
</feature>
<dbReference type="Gene3D" id="3.40.50.300">
    <property type="entry name" value="P-loop containing nucleotide triphosphate hydrolases"/>
    <property type="match status" value="2"/>
</dbReference>
<dbReference type="InterPro" id="IPR011545">
    <property type="entry name" value="DEAD/DEAH_box_helicase_dom"/>
</dbReference>
<feature type="domain" description="Helicase ATP-binding" evidence="12">
    <location>
        <begin position="42"/>
        <end position="217"/>
    </location>
</feature>
<comment type="catalytic activity">
    <reaction evidence="8">
        <text>ATP + H2O = ADP + phosphate + H(+)</text>
        <dbReference type="Rhea" id="RHEA:13065"/>
        <dbReference type="ChEBI" id="CHEBI:15377"/>
        <dbReference type="ChEBI" id="CHEBI:15378"/>
        <dbReference type="ChEBI" id="CHEBI:30616"/>
        <dbReference type="ChEBI" id="CHEBI:43474"/>
        <dbReference type="ChEBI" id="CHEBI:456216"/>
        <dbReference type="EC" id="3.6.4.13"/>
    </reaction>
</comment>
<comment type="caution">
    <text evidence="15">The sequence shown here is derived from an EMBL/GenBank/DDBJ whole genome shotgun (WGS) entry which is preliminary data.</text>
</comment>
<dbReference type="InterPro" id="IPR014014">
    <property type="entry name" value="RNA_helicase_DEAD_Q_motif"/>
</dbReference>
<dbReference type="SMART" id="SM00487">
    <property type="entry name" value="DEXDc"/>
    <property type="match status" value="1"/>
</dbReference>
<reference evidence="15 16" key="1">
    <citation type="submission" date="2019-10" db="EMBL/GenBank/DDBJ databases">
        <title>Gluconobacter aidae sp. nov., a novel species of acetic acid bacteria isolated in Thailand.</title>
        <authorList>
            <person name="Yukphan P."/>
            <person name="Charoenyingcharoen P."/>
            <person name="Malimas S."/>
            <person name="Muramatsu Y."/>
            <person name="Nakagawa Y."/>
            <person name="Tanasupawat S."/>
            <person name="Yamada Y."/>
        </authorList>
    </citation>
    <scope>NUCLEOTIDE SEQUENCE [LARGE SCALE GENOMIC DNA]</scope>
    <source>
        <strain evidence="15 16">AC10</strain>
    </source>
</reference>
<dbReference type="GO" id="GO:0005829">
    <property type="term" value="C:cytosol"/>
    <property type="evidence" value="ECO:0007669"/>
    <property type="project" value="TreeGrafter"/>
</dbReference>
<name>A0A7X1VMU8_9PROT</name>
<accession>A0A7X1VMU8</accession>
<dbReference type="SUPFAM" id="SSF52540">
    <property type="entry name" value="P-loop containing nucleoside triphosphate hydrolases"/>
    <property type="match status" value="1"/>
</dbReference>
<evidence type="ECO:0000259" key="13">
    <source>
        <dbReference type="PROSITE" id="PS51194"/>
    </source>
</evidence>
<evidence type="ECO:0000256" key="8">
    <source>
        <dbReference type="ARBA" id="ARBA00047984"/>
    </source>
</evidence>
<dbReference type="PANTHER" id="PTHR47959">
    <property type="entry name" value="ATP-DEPENDENT RNA HELICASE RHLE-RELATED"/>
    <property type="match status" value="1"/>
</dbReference>
<keyword evidence="2" id="KW-0963">Cytoplasm</keyword>
<dbReference type="FunFam" id="3.40.50.300:FF:000108">
    <property type="entry name" value="ATP-dependent RNA helicase RhlE"/>
    <property type="match status" value="1"/>
</dbReference>
<dbReference type="InterPro" id="IPR001650">
    <property type="entry name" value="Helicase_C-like"/>
</dbReference>
<dbReference type="PROSITE" id="PS51195">
    <property type="entry name" value="Q_MOTIF"/>
    <property type="match status" value="1"/>
</dbReference>
<dbReference type="SMART" id="SM00490">
    <property type="entry name" value="HELICc"/>
    <property type="match status" value="1"/>
</dbReference>
<organism evidence="15 16">
    <name type="scientific">Gluconobacter aidae</name>
    <dbReference type="NCBI Taxonomy" id="2662454"/>
    <lineage>
        <taxon>Bacteria</taxon>
        <taxon>Pseudomonadati</taxon>
        <taxon>Pseudomonadota</taxon>
        <taxon>Alphaproteobacteria</taxon>
        <taxon>Acetobacterales</taxon>
        <taxon>Acetobacteraceae</taxon>
        <taxon>Gluconobacter</taxon>
    </lineage>
</organism>
<dbReference type="EC" id="3.6.4.13" evidence="1"/>
<dbReference type="GO" id="GO:0003676">
    <property type="term" value="F:nucleic acid binding"/>
    <property type="evidence" value="ECO:0007669"/>
    <property type="project" value="InterPro"/>
</dbReference>
<keyword evidence="3" id="KW-0547">Nucleotide-binding</keyword>
<dbReference type="GO" id="GO:0042255">
    <property type="term" value="P:ribosome assembly"/>
    <property type="evidence" value="ECO:0007669"/>
    <property type="project" value="UniProtKB-ARBA"/>
</dbReference>
<dbReference type="InterPro" id="IPR014001">
    <property type="entry name" value="Helicase_ATP-bd"/>
</dbReference>
<evidence type="ECO:0000313" key="15">
    <source>
        <dbReference type="EMBL" id="MQR98654.1"/>
    </source>
</evidence>
<evidence type="ECO:0000256" key="1">
    <source>
        <dbReference type="ARBA" id="ARBA00012552"/>
    </source>
</evidence>
<dbReference type="RefSeq" id="WP_153430388.1">
    <property type="nucleotide sequence ID" value="NZ_WIPH01000008.1"/>
</dbReference>
<dbReference type="PROSITE" id="PS51192">
    <property type="entry name" value="HELICASE_ATP_BIND_1"/>
    <property type="match status" value="1"/>
</dbReference>
<evidence type="ECO:0000256" key="3">
    <source>
        <dbReference type="ARBA" id="ARBA00022741"/>
    </source>
</evidence>
<dbReference type="Pfam" id="PF00271">
    <property type="entry name" value="Helicase_C"/>
    <property type="match status" value="1"/>
</dbReference>
<dbReference type="InterPro" id="IPR050079">
    <property type="entry name" value="DEAD_box_RNA_helicase"/>
</dbReference>
<keyword evidence="6" id="KW-0067">ATP-binding</keyword>
<dbReference type="GO" id="GO:0003724">
    <property type="term" value="F:RNA helicase activity"/>
    <property type="evidence" value="ECO:0007669"/>
    <property type="project" value="UniProtKB-EC"/>
</dbReference>
<dbReference type="AlphaFoldDB" id="A0A7X1VMU8"/>
<comment type="similarity">
    <text evidence="7">Belongs to the DEAD box helicase family.</text>
</comment>
<proteinExistence type="inferred from homology"/>
<sequence>MSPTSATPSDVTFADLALAPTLLRALDEAGYVKPTPIQARSIPLLLEGRDLLGLAQTGTGKTASFALPLLHRLAATPRPAPKNGARVLVLAPTRELVSQIADGFESFSRHQPVRVTTIFGGVSQVHQVKALEDGVDIIVAAPGRLLDLIEQGLCDLSQLEALVLDEADQMLDMGFAKPIERIVATLPADRHTVLFSATMPKSIAALVESLLRDPAKVEIAPPSSTVDRIAQSVMFLNASDKKAALLAQLQTPGIGQAVVFTLQKNIANEVCTFLTESGITAEALHGNRSQGQRERALNAFREGEVQVLVATDIAARGIDVDTVTHVINHDLPSLPESYVHRIGRTGRAGRSGFAITLCDAEQRAWLHAVEREIGRTLDVHDSHEWHSEEARNSTLRPPVLGGGPVKQVKPQKVRERRVWTEEEKMAARAAAQAGAQGVGKAS</sequence>
<dbReference type="InterPro" id="IPR044742">
    <property type="entry name" value="DEAD/DEAH_RhlB"/>
</dbReference>
<evidence type="ECO:0000313" key="16">
    <source>
        <dbReference type="Proteomes" id="UP000432209"/>
    </source>
</evidence>
<evidence type="ECO:0000256" key="5">
    <source>
        <dbReference type="ARBA" id="ARBA00022806"/>
    </source>
</evidence>
<evidence type="ECO:0000259" key="14">
    <source>
        <dbReference type="PROSITE" id="PS51195"/>
    </source>
</evidence>
<dbReference type="Pfam" id="PF00270">
    <property type="entry name" value="DEAD"/>
    <property type="match status" value="1"/>
</dbReference>
<protein>
    <recommendedName>
        <fullName evidence="9">DEAD-box ATP-dependent RNA helicase RhpA</fullName>
        <ecNumber evidence="1">3.6.4.13</ecNumber>
    </recommendedName>
</protein>
<dbReference type="EMBL" id="WIPH01000008">
    <property type="protein sequence ID" value="MQR98654.1"/>
    <property type="molecule type" value="Genomic_DNA"/>
</dbReference>
<dbReference type="Proteomes" id="UP000432209">
    <property type="component" value="Unassembled WGS sequence"/>
</dbReference>
<dbReference type="GO" id="GO:0009266">
    <property type="term" value="P:response to temperature stimulus"/>
    <property type="evidence" value="ECO:0007669"/>
    <property type="project" value="UniProtKB-ARBA"/>
</dbReference>
<feature type="short sequence motif" description="Q motif" evidence="10">
    <location>
        <begin position="11"/>
        <end position="39"/>
    </location>
</feature>
<keyword evidence="16" id="KW-1185">Reference proteome</keyword>
<evidence type="ECO:0000256" key="6">
    <source>
        <dbReference type="ARBA" id="ARBA00022840"/>
    </source>
</evidence>
<evidence type="ECO:0000259" key="12">
    <source>
        <dbReference type="PROSITE" id="PS51192"/>
    </source>
</evidence>
<keyword evidence="4" id="KW-0378">Hydrolase</keyword>
<evidence type="ECO:0000256" key="11">
    <source>
        <dbReference type="SAM" id="MobiDB-lite"/>
    </source>
</evidence>
<dbReference type="InterPro" id="IPR027417">
    <property type="entry name" value="P-loop_NTPase"/>
</dbReference>
<dbReference type="CDD" id="cd00268">
    <property type="entry name" value="DEADc"/>
    <property type="match status" value="1"/>
</dbReference>
<keyword evidence="5 15" id="KW-0347">Helicase</keyword>
<evidence type="ECO:0000256" key="2">
    <source>
        <dbReference type="ARBA" id="ARBA00022490"/>
    </source>
</evidence>
<dbReference type="CDD" id="cd18787">
    <property type="entry name" value="SF2_C_DEAD"/>
    <property type="match status" value="1"/>
</dbReference>
<dbReference type="GO" id="GO:0005524">
    <property type="term" value="F:ATP binding"/>
    <property type="evidence" value="ECO:0007669"/>
    <property type="project" value="UniProtKB-KW"/>
</dbReference>
<evidence type="ECO:0000256" key="7">
    <source>
        <dbReference type="ARBA" id="ARBA00038437"/>
    </source>
</evidence>
<evidence type="ECO:0000256" key="10">
    <source>
        <dbReference type="PROSITE-ProRule" id="PRU00552"/>
    </source>
</evidence>
<dbReference type="GO" id="GO:0016787">
    <property type="term" value="F:hydrolase activity"/>
    <property type="evidence" value="ECO:0007669"/>
    <property type="project" value="UniProtKB-KW"/>
</dbReference>
<evidence type="ECO:0000256" key="4">
    <source>
        <dbReference type="ARBA" id="ARBA00022801"/>
    </source>
</evidence>
<dbReference type="PANTHER" id="PTHR47959:SF13">
    <property type="entry name" value="ATP-DEPENDENT RNA HELICASE RHLE"/>
    <property type="match status" value="1"/>
</dbReference>
<evidence type="ECO:0000256" key="9">
    <source>
        <dbReference type="ARBA" id="ARBA00074363"/>
    </source>
</evidence>
<gene>
    <name evidence="15" type="ORF">GFJ39_05430</name>
</gene>
<feature type="domain" description="DEAD-box RNA helicase Q" evidence="14">
    <location>
        <begin position="11"/>
        <end position="39"/>
    </location>
</feature>
<feature type="region of interest" description="Disordered" evidence="11">
    <location>
        <begin position="384"/>
        <end position="418"/>
    </location>
</feature>
<dbReference type="PROSITE" id="PS51194">
    <property type="entry name" value="HELICASE_CTER"/>
    <property type="match status" value="1"/>
</dbReference>